<feature type="non-terminal residue" evidence="2">
    <location>
        <position position="1"/>
    </location>
</feature>
<protein>
    <submittedName>
        <fullName evidence="2">Uncharacterized protein</fullName>
    </submittedName>
</protein>
<dbReference type="AlphaFoldDB" id="A0A0B6Z534"/>
<feature type="compositionally biased region" description="Polar residues" evidence="1">
    <location>
        <begin position="93"/>
        <end position="102"/>
    </location>
</feature>
<gene>
    <name evidence="2" type="primary">ORF46703</name>
</gene>
<accession>A0A0B6Z534</accession>
<proteinExistence type="predicted"/>
<organism evidence="2">
    <name type="scientific">Arion vulgaris</name>
    <dbReference type="NCBI Taxonomy" id="1028688"/>
    <lineage>
        <taxon>Eukaryota</taxon>
        <taxon>Metazoa</taxon>
        <taxon>Spiralia</taxon>
        <taxon>Lophotrochozoa</taxon>
        <taxon>Mollusca</taxon>
        <taxon>Gastropoda</taxon>
        <taxon>Heterobranchia</taxon>
        <taxon>Euthyneura</taxon>
        <taxon>Panpulmonata</taxon>
        <taxon>Eupulmonata</taxon>
        <taxon>Stylommatophora</taxon>
        <taxon>Helicina</taxon>
        <taxon>Arionoidea</taxon>
        <taxon>Arionidae</taxon>
        <taxon>Arion</taxon>
    </lineage>
</organism>
<dbReference type="EMBL" id="HACG01016111">
    <property type="protein sequence ID" value="CEK62976.1"/>
    <property type="molecule type" value="Transcribed_RNA"/>
</dbReference>
<evidence type="ECO:0000256" key="1">
    <source>
        <dbReference type="SAM" id="MobiDB-lite"/>
    </source>
</evidence>
<feature type="non-terminal residue" evidence="2">
    <location>
        <position position="132"/>
    </location>
</feature>
<evidence type="ECO:0000313" key="2">
    <source>
        <dbReference type="EMBL" id="CEK62976.1"/>
    </source>
</evidence>
<sequence>TVMWIHNSPDRGDESKDKNSEKDTRKTEVTEQGGDDTEQLCSGDGNCNENKGDKCHLQDRKPSGGNLTVGLHDSKGTDTGKPTGETSKKSIDNQEMATNKFNILNGSRNSGNSSLKKNGSNKTETTHLEKEK</sequence>
<feature type="region of interest" description="Disordered" evidence="1">
    <location>
        <begin position="1"/>
        <end position="132"/>
    </location>
</feature>
<name>A0A0B6Z534_9EUPU</name>
<feature type="compositionally biased region" description="Low complexity" evidence="1">
    <location>
        <begin position="104"/>
        <end position="122"/>
    </location>
</feature>
<feature type="compositionally biased region" description="Basic and acidic residues" evidence="1">
    <location>
        <begin position="50"/>
        <end position="62"/>
    </location>
</feature>
<reference evidence="2" key="1">
    <citation type="submission" date="2014-12" db="EMBL/GenBank/DDBJ databases">
        <title>Insight into the proteome of Arion vulgaris.</title>
        <authorList>
            <person name="Aradska J."/>
            <person name="Bulat T."/>
            <person name="Smidak R."/>
            <person name="Sarate P."/>
            <person name="Gangsoo J."/>
            <person name="Sialana F."/>
            <person name="Bilban M."/>
            <person name="Lubec G."/>
        </authorList>
    </citation>
    <scope>NUCLEOTIDE SEQUENCE</scope>
    <source>
        <tissue evidence="2">Skin</tissue>
    </source>
</reference>
<feature type="compositionally biased region" description="Basic and acidic residues" evidence="1">
    <location>
        <begin position="8"/>
        <end position="29"/>
    </location>
</feature>